<reference evidence="1" key="1">
    <citation type="submission" date="2021-01" db="EMBL/GenBank/DDBJ databases">
        <title>Metabolic potential, ecology and presence of endohyphal bacteria is reflected in genomic diversity of Mucoromycotina.</title>
        <authorList>
            <person name="Muszewska A."/>
            <person name="Okrasinska A."/>
            <person name="Steczkiewicz K."/>
            <person name="Drgas O."/>
            <person name="Orlowska M."/>
            <person name="Perlinska-Lenart U."/>
            <person name="Aleksandrzak-Piekarczyk T."/>
            <person name="Szatraj K."/>
            <person name="Zielenkiewicz U."/>
            <person name="Pilsyk S."/>
            <person name="Malc E."/>
            <person name="Mieczkowski P."/>
            <person name="Kruszewska J.S."/>
            <person name="Biernat P."/>
            <person name="Pawlowska J."/>
        </authorList>
    </citation>
    <scope>NUCLEOTIDE SEQUENCE</scope>
    <source>
        <strain evidence="1">WA0000018081</strain>
    </source>
</reference>
<evidence type="ECO:0000313" key="2">
    <source>
        <dbReference type="Proteomes" id="UP000613177"/>
    </source>
</evidence>
<dbReference type="AlphaFoldDB" id="A0A8H7VTN3"/>
<organism evidence="1 2">
    <name type="scientific">Thamnidium elegans</name>
    <dbReference type="NCBI Taxonomy" id="101142"/>
    <lineage>
        <taxon>Eukaryota</taxon>
        <taxon>Fungi</taxon>
        <taxon>Fungi incertae sedis</taxon>
        <taxon>Mucoromycota</taxon>
        <taxon>Mucoromycotina</taxon>
        <taxon>Mucoromycetes</taxon>
        <taxon>Mucorales</taxon>
        <taxon>Mucorineae</taxon>
        <taxon>Mucoraceae</taxon>
        <taxon>Thamnidium</taxon>
    </lineage>
</organism>
<evidence type="ECO:0000313" key="1">
    <source>
        <dbReference type="EMBL" id="KAG2230977.1"/>
    </source>
</evidence>
<sequence length="70" mass="7969">MDQVTPEKYRYYVELAINRIRTHIPKVIINLINAFDVSQIIPVFYTHLDYCYARVGASETPCSCAATNGT</sequence>
<dbReference type="EMBL" id="JAEPRE010000174">
    <property type="protein sequence ID" value="KAG2230977.1"/>
    <property type="molecule type" value="Genomic_DNA"/>
</dbReference>
<accession>A0A8H7VTN3</accession>
<proteinExistence type="predicted"/>
<keyword evidence="2" id="KW-1185">Reference proteome</keyword>
<comment type="caution">
    <text evidence="1">The sequence shown here is derived from an EMBL/GenBank/DDBJ whole genome shotgun (WGS) entry which is preliminary data.</text>
</comment>
<name>A0A8H7VTN3_9FUNG</name>
<gene>
    <name evidence="1" type="ORF">INT48_000656</name>
</gene>
<protein>
    <submittedName>
        <fullName evidence="1">Uncharacterized protein</fullName>
    </submittedName>
</protein>
<dbReference type="Proteomes" id="UP000613177">
    <property type="component" value="Unassembled WGS sequence"/>
</dbReference>